<keyword evidence="2" id="KW-0812">Transmembrane</keyword>
<feature type="compositionally biased region" description="Low complexity" evidence="1">
    <location>
        <begin position="195"/>
        <end position="226"/>
    </location>
</feature>
<evidence type="ECO:0000313" key="4">
    <source>
        <dbReference type="Proteomes" id="UP001431963"/>
    </source>
</evidence>
<sequence length="399" mass="41679">MLRDMDKSFVVSGVGHTVVILWVLFGDVLFRPPPPAEPEAMSVSTISSADFDAMMEAAGGSAAPPETETPEEVAPTQSLRPPTRPTPPVEERPAEPVAEPPPPAEADPEPVVDPLPEADVAQPEPVPEPIAPPSEQEQPVAVITSSPRPRPRPSNRVAPVPQDAPPEDVAEADEVQQAVAEEATPETPPAEEQQEAAAPPEAATEVVTEATETEQQATLAPTSSKRPQSRPRRPDPTPEPPRTAASSSNVDAQATDDAVAEALAAEAAEAAAAEAAAAAANQNSAPGRGIAANGPPMSSGEKDALRVAVERCWNVGSLSTEAQRAVISIYVTIGPDKKPVATSIELASNSASDAAGRQAFEAARRAILRCGANGFPLPDEKYESWRELELIFDKGRVGL</sequence>
<organism evidence="3 4">
    <name type="scientific">Gemmobacter denitrificans</name>
    <dbReference type="NCBI Taxonomy" id="3123040"/>
    <lineage>
        <taxon>Bacteria</taxon>
        <taxon>Pseudomonadati</taxon>
        <taxon>Pseudomonadota</taxon>
        <taxon>Alphaproteobacteria</taxon>
        <taxon>Rhodobacterales</taxon>
        <taxon>Paracoccaceae</taxon>
        <taxon>Gemmobacter</taxon>
    </lineage>
</organism>
<evidence type="ECO:0000256" key="2">
    <source>
        <dbReference type="SAM" id="Phobius"/>
    </source>
</evidence>
<reference evidence="3" key="1">
    <citation type="submission" date="2024-02" db="EMBL/GenBank/DDBJ databases">
        <title>Genome sequences of strain Gemmobacter sp. JM10B15.</title>
        <authorList>
            <person name="Zhang M."/>
        </authorList>
    </citation>
    <scope>NUCLEOTIDE SEQUENCE</scope>
    <source>
        <strain evidence="3">JM10B15</strain>
    </source>
</reference>
<keyword evidence="4" id="KW-1185">Reference proteome</keyword>
<keyword evidence="2" id="KW-0472">Membrane</keyword>
<feature type="transmembrane region" description="Helical" evidence="2">
    <location>
        <begin position="9"/>
        <end position="30"/>
    </location>
</feature>
<dbReference type="EMBL" id="JBALHR010000004">
    <property type="protein sequence ID" value="MEH7828332.1"/>
    <property type="molecule type" value="Genomic_DNA"/>
</dbReference>
<feature type="compositionally biased region" description="Low complexity" evidence="1">
    <location>
        <begin position="62"/>
        <end position="76"/>
    </location>
</feature>
<name>A0ABU8BUF4_9RHOB</name>
<proteinExistence type="predicted"/>
<evidence type="ECO:0000256" key="1">
    <source>
        <dbReference type="SAM" id="MobiDB-lite"/>
    </source>
</evidence>
<feature type="region of interest" description="Disordered" evidence="1">
    <location>
        <begin position="281"/>
        <end position="300"/>
    </location>
</feature>
<protein>
    <submittedName>
        <fullName evidence="3">Cell envelope biogenesis protein TolA</fullName>
    </submittedName>
</protein>
<feature type="region of interest" description="Disordered" evidence="1">
    <location>
        <begin position="58"/>
        <end position="255"/>
    </location>
</feature>
<accession>A0ABU8BUF4</accession>
<keyword evidence="2" id="KW-1133">Transmembrane helix</keyword>
<comment type="caution">
    <text evidence="3">The sequence shown here is derived from an EMBL/GenBank/DDBJ whole genome shotgun (WGS) entry which is preliminary data.</text>
</comment>
<dbReference type="Proteomes" id="UP001431963">
    <property type="component" value="Unassembled WGS sequence"/>
</dbReference>
<gene>
    <name evidence="3" type="ORF">V6590_09220</name>
</gene>
<feature type="compositionally biased region" description="Acidic residues" evidence="1">
    <location>
        <begin position="165"/>
        <end position="174"/>
    </location>
</feature>
<dbReference type="RefSeq" id="WP_335422175.1">
    <property type="nucleotide sequence ID" value="NZ_JBALHR010000004.1"/>
</dbReference>
<evidence type="ECO:0000313" key="3">
    <source>
        <dbReference type="EMBL" id="MEH7828332.1"/>
    </source>
</evidence>